<dbReference type="EMBL" id="JBBNAG010000005">
    <property type="protein sequence ID" value="KAK9133270.1"/>
    <property type="molecule type" value="Genomic_DNA"/>
</dbReference>
<gene>
    <name evidence="2" type="ORF">Scep_012798</name>
</gene>
<sequence>MGPRGYFPTQDSTHAPRVQVREPIESGTIELLRLNGTRLDGLTYLYPRGVRSSLGRGEISTRSYGQFLDSFDGTKRSYGQVGAVTKRSTFLLGHTTCPSDSAEPPGNHDLAAIRRKLPSPSRTPHGSNLRPRGIKA</sequence>
<feature type="region of interest" description="Disordered" evidence="1">
    <location>
        <begin position="96"/>
        <end position="136"/>
    </location>
</feature>
<name>A0AAP0P9W9_9MAGN</name>
<dbReference type="AlphaFoldDB" id="A0AAP0P9W9"/>
<dbReference type="Proteomes" id="UP001419268">
    <property type="component" value="Unassembled WGS sequence"/>
</dbReference>
<accession>A0AAP0P9W9</accession>
<protein>
    <submittedName>
        <fullName evidence="2">Uncharacterized protein</fullName>
    </submittedName>
</protein>
<organism evidence="2 3">
    <name type="scientific">Stephania cephalantha</name>
    <dbReference type="NCBI Taxonomy" id="152367"/>
    <lineage>
        <taxon>Eukaryota</taxon>
        <taxon>Viridiplantae</taxon>
        <taxon>Streptophyta</taxon>
        <taxon>Embryophyta</taxon>
        <taxon>Tracheophyta</taxon>
        <taxon>Spermatophyta</taxon>
        <taxon>Magnoliopsida</taxon>
        <taxon>Ranunculales</taxon>
        <taxon>Menispermaceae</taxon>
        <taxon>Menispermoideae</taxon>
        <taxon>Cissampelideae</taxon>
        <taxon>Stephania</taxon>
    </lineage>
</organism>
<proteinExistence type="predicted"/>
<keyword evidence="3" id="KW-1185">Reference proteome</keyword>
<reference evidence="2 3" key="1">
    <citation type="submission" date="2024-01" db="EMBL/GenBank/DDBJ databases">
        <title>Genome assemblies of Stephania.</title>
        <authorList>
            <person name="Yang L."/>
        </authorList>
    </citation>
    <scope>NUCLEOTIDE SEQUENCE [LARGE SCALE GENOMIC DNA]</scope>
    <source>
        <strain evidence="2">JXDWG</strain>
        <tissue evidence="2">Leaf</tissue>
    </source>
</reference>
<evidence type="ECO:0000313" key="3">
    <source>
        <dbReference type="Proteomes" id="UP001419268"/>
    </source>
</evidence>
<comment type="caution">
    <text evidence="2">The sequence shown here is derived from an EMBL/GenBank/DDBJ whole genome shotgun (WGS) entry which is preliminary data.</text>
</comment>
<evidence type="ECO:0000313" key="2">
    <source>
        <dbReference type="EMBL" id="KAK9133270.1"/>
    </source>
</evidence>
<evidence type="ECO:0000256" key="1">
    <source>
        <dbReference type="SAM" id="MobiDB-lite"/>
    </source>
</evidence>